<keyword evidence="15" id="KW-1185">Reference proteome</keyword>
<evidence type="ECO:0000256" key="13">
    <source>
        <dbReference type="SAM" id="Phobius"/>
    </source>
</evidence>
<dbReference type="GO" id="GO:0015252">
    <property type="term" value="F:proton channel activity"/>
    <property type="evidence" value="ECO:0007669"/>
    <property type="project" value="InterPro"/>
</dbReference>
<keyword evidence="6" id="KW-0631">Potassium channel</keyword>
<evidence type="ECO:0000256" key="12">
    <source>
        <dbReference type="ARBA" id="ARBA00034430"/>
    </source>
</evidence>
<reference evidence="14 15" key="1">
    <citation type="journal article" date="2018" name="Arch. Microbiol.">
        <title>New insights into the metabolic potential of the phototrophic purple bacterium Rhodopila globiformis DSM 161(T) from its draft genome sequence and evidence for a vanadium-dependent nitrogenase.</title>
        <authorList>
            <person name="Imhoff J.F."/>
            <person name="Rahn T."/>
            <person name="Kunzel S."/>
            <person name="Neulinger S.C."/>
        </authorList>
    </citation>
    <scope>NUCLEOTIDE SEQUENCE [LARGE SCALE GENOMIC DNA]</scope>
    <source>
        <strain evidence="14 15">DSM 161</strain>
    </source>
</reference>
<keyword evidence="11" id="KW-0407">Ion channel</keyword>
<sequence length="192" mass="21079">MSSFLAHRIEVLSDTIFGVAMTTPVYSLLSSRWNATPASFEVVLKSMFHPAVAFGCSFLFSGVFWVSHHRRLALTEARSRRFLFVSFAFLFLIVLLPAPTILWGQDGAEQWTAALYSGHLAAIACVNEGLWIFAILAARSRPWPLAIGPGILAVVFLVATVVSIDQPRLGPLLWLAAILAPVVDARVTRQDL</sequence>
<evidence type="ECO:0000256" key="6">
    <source>
        <dbReference type="ARBA" id="ARBA00022826"/>
    </source>
</evidence>
<dbReference type="Proteomes" id="UP000239724">
    <property type="component" value="Unassembled WGS sequence"/>
</dbReference>
<feature type="transmembrane region" description="Helical" evidence="13">
    <location>
        <begin position="116"/>
        <end position="138"/>
    </location>
</feature>
<dbReference type="RefSeq" id="WP_104519072.1">
    <property type="nucleotide sequence ID" value="NZ_NHRY01000125.1"/>
</dbReference>
<accession>A0A2S6NHV8</accession>
<feature type="transmembrane region" description="Helical" evidence="13">
    <location>
        <begin position="47"/>
        <end position="66"/>
    </location>
</feature>
<evidence type="ECO:0000256" key="2">
    <source>
        <dbReference type="ARBA" id="ARBA00006920"/>
    </source>
</evidence>
<dbReference type="AlphaFoldDB" id="A0A2S6NHV8"/>
<comment type="subcellular location">
    <subcellularLocation>
        <location evidence="1">Membrane</location>
        <topology evidence="1">Multi-pass membrane protein</topology>
    </subcellularLocation>
</comment>
<evidence type="ECO:0000256" key="11">
    <source>
        <dbReference type="ARBA" id="ARBA00023303"/>
    </source>
</evidence>
<dbReference type="GO" id="GO:0016020">
    <property type="term" value="C:membrane"/>
    <property type="evidence" value="ECO:0007669"/>
    <property type="project" value="UniProtKB-SubCell"/>
</dbReference>
<protein>
    <recommendedName>
        <fullName evidence="16">DUF1211 domain-containing protein</fullName>
    </recommendedName>
</protein>
<feature type="transmembrane region" description="Helical" evidence="13">
    <location>
        <begin position="82"/>
        <end position="104"/>
    </location>
</feature>
<evidence type="ECO:0000256" key="3">
    <source>
        <dbReference type="ARBA" id="ARBA00022448"/>
    </source>
</evidence>
<organism evidence="14 15">
    <name type="scientific">Rhodopila globiformis</name>
    <name type="common">Rhodopseudomonas globiformis</name>
    <dbReference type="NCBI Taxonomy" id="1071"/>
    <lineage>
        <taxon>Bacteria</taxon>
        <taxon>Pseudomonadati</taxon>
        <taxon>Pseudomonadota</taxon>
        <taxon>Alphaproteobacteria</taxon>
        <taxon>Acetobacterales</taxon>
        <taxon>Acetobacteraceae</taxon>
        <taxon>Rhodopila</taxon>
    </lineage>
</organism>
<keyword evidence="7" id="KW-0630">Potassium</keyword>
<keyword evidence="4" id="KW-0633">Potassium transport</keyword>
<gene>
    <name evidence="14" type="ORF">CCS01_11890</name>
</gene>
<dbReference type="EMBL" id="NHRY01000125">
    <property type="protein sequence ID" value="PPQ34208.1"/>
    <property type="molecule type" value="Genomic_DNA"/>
</dbReference>
<evidence type="ECO:0008006" key="16">
    <source>
        <dbReference type="Google" id="ProtNLM"/>
    </source>
</evidence>
<evidence type="ECO:0000256" key="4">
    <source>
        <dbReference type="ARBA" id="ARBA00022538"/>
    </source>
</evidence>
<comment type="similarity">
    <text evidence="2">Belongs to the TMEM175 family.</text>
</comment>
<evidence type="ECO:0000256" key="10">
    <source>
        <dbReference type="ARBA" id="ARBA00023136"/>
    </source>
</evidence>
<evidence type="ECO:0000256" key="1">
    <source>
        <dbReference type="ARBA" id="ARBA00004141"/>
    </source>
</evidence>
<keyword evidence="3" id="KW-0813">Transport</keyword>
<proteinExistence type="inferred from homology"/>
<dbReference type="Pfam" id="PF06736">
    <property type="entry name" value="TMEM175"/>
    <property type="match status" value="1"/>
</dbReference>
<keyword evidence="10 13" id="KW-0472">Membrane</keyword>
<evidence type="ECO:0000256" key="8">
    <source>
        <dbReference type="ARBA" id="ARBA00022989"/>
    </source>
</evidence>
<evidence type="ECO:0000313" key="15">
    <source>
        <dbReference type="Proteomes" id="UP000239724"/>
    </source>
</evidence>
<keyword evidence="5 13" id="KW-0812">Transmembrane</keyword>
<comment type="caution">
    <text evidence="14">The sequence shown here is derived from an EMBL/GenBank/DDBJ whole genome shotgun (WGS) entry which is preliminary data.</text>
</comment>
<evidence type="ECO:0000313" key="14">
    <source>
        <dbReference type="EMBL" id="PPQ34208.1"/>
    </source>
</evidence>
<dbReference type="InterPro" id="IPR010617">
    <property type="entry name" value="TMEM175-like"/>
</dbReference>
<comment type="catalytic activity">
    <reaction evidence="12">
        <text>K(+)(in) = K(+)(out)</text>
        <dbReference type="Rhea" id="RHEA:29463"/>
        <dbReference type="ChEBI" id="CHEBI:29103"/>
    </reaction>
</comment>
<dbReference type="GO" id="GO:0005267">
    <property type="term" value="F:potassium channel activity"/>
    <property type="evidence" value="ECO:0007669"/>
    <property type="project" value="UniProtKB-KW"/>
</dbReference>
<feature type="transmembrane region" description="Helical" evidence="13">
    <location>
        <begin position="145"/>
        <end position="164"/>
    </location>
</feature>
<name>A0A2S6NHV8_RHOGL</name>
<keyword evidence="8 13" id="KW-1133">Transmembrane helix</keyword>
<evidence type="ECO:0000256" key="5">
    <source>
        <dbReference type="ARBA" id="ARBA00022692"/>
    </source>
</evidence>
<evidence type="ECO:0000256" key="9">
    <source>
        <dbReference type="ARBA" id="ARBA00023065"/>
    </source>
</evidence>
<keyword evidence="9" id="KW-0406">Ion transport</keyword>
<dbReference type="OrthoDB" id="7626281at2"/>
<evidence type="ECO:0000256" key="7">
    <source>
        <dbReference type="ARBA" id="ARBA00022958"/>
    </source>
</evidence>